<feature type="transmembrane region" description="Helical" evidence="2">
    <location>
        <begin position="20"/>
        <end position="39"/>
    </location>
</feature>
<keyword evidence="4" id="KW-1185">Reference proteome</keyword>
<keyword evidence="2" id="KW-0812">Transmembrane</keyword>
<sequence length="177" mass="20326">MKHLLQLPLNRLLLKLLMKDFVPFLFFLLLVALQVFYGLRRGRKSKTSSSRVPFPWEKEKQPPEEKHSTSMATKEESIKESIPLPLEKELPVIFPAKEITSLKEAPLPKEILGKKEDWDIFSYEEKKPMEKGISKKELVALLKETSNLRKVVILAEIIGPPLSISSREKGMFGDNDL</sequence>
<evidence type="ECO:0000256" key="1">
    <source>
        <dbReference type="SAM" id="MobiDB-lite"/>
    </source>
</evidence>
<keyword evidence="2" id="KW-0472">Membrane</keyword>
<feature type="region of interest" description="Disordered" evidence="1">
    <location>
        <begin position="45"/>
        <end position="79"/>
    </location>
</feature>
<feature type="compositionally biased region" description="Basic and acidic residues" evidence="1">
    <location>
        <begin position="56"/>
        <end position="79"/>
    </location>
</feature>
<keyword evidence="2" id="KW-1133">Transmembrane helix</keyword>
<proteinExistence type="predicted"/>
<gene>
    <name evidence="3" type="ORF">MFUM_0104</name>
</gene>
<reference evidence="3" key="1">
    <citation type="submission" date="2023-03" db="EMBL/GenBank/DDBJ databases">
        <authorList>
            <person name="Cremers G."/>
            <person name="Picone N."/>
        </authorList>
    </citation>
    <scope>NUCLEOTIDE SEQUENCE</scope>
    <source>
        <strain evidence="3">Sample_alias</strain>
    </source>
</reference>
<accession>A0ABM9IA37</accession>
<dbReference type="RefSeq" id="WP_009058024.1">
    <property type="nucleotide sequence ID" value="NZ_JAHXRZ010000003.1"/>
</dbReference>
<evidence type="ECO:0000313" key="3">
    <source>
        <dbReference type="EMBL" id="CAI9084513.1"/>
    </source>
</evidence>
<dbReference type="EMBL" id="OX458932">
    <property type="protein sequence ID" value="CAI9084513.1"/>
    <property type="molecule type" value="Genomic_DNA"/>
</dbReference>
<evidence type="ECO:0000256" key="2">
    <source>
        <dbReference type="SAM" id="Phobius"/>
    </source>
</evidence>
<name>A0ABM9IA37_9BACT</name>
<evidence type="ECO:0000313" key="4">
    <source>
        <dbReference type="Proteomes" id="UP001161497"/>
    </source>
</evidence>
<organism evidence="3 4">
    <name type="scientific">Candidatus Methylacidiphilum fumarolicum</name>
    <dbReference type="NCBI Taxonomy" id="591154"/>
    <lineage>
        <taxon>Bacteria</taxon>
        <taxon>Pseudomonadati</taxon>
        <taxon>Verrucomicrobiota</taxon>
        <taxon>Methylacidiphilae</taxon>
        <taxon>Methylacidiphilales</taxon>
        <taxon>Methylacidiphilaceae</taxon>
        <taxon>Methylacidiphilum (ex Ratnadevi et al. 2023)</taxon>
    </lineage>
</organism>
<protein>
    <submittedName>
        <fullName evidence="3">Uncharacterized protein</fullName>
    </submittedName>
</protein>
<dbReference type="Proteomes" id="UP001161497">
    <property type="component" value="Chromosome"/>
</dbReference>